<evidence type="ECO:0000313" key="2">
    <source>
        <dbReference type="EMBL" id="KAA3672734.1"/>
    </source>
</evidence>
<proteinExistence type="predicted"/>
<dbReference type="EMBL" id="QNGE01004590">
    <property type="protein sequence ID" value="KAA3672734.1"/>
    <property type="molecule type" value="Genomic_DNA"/>
</dbReference>
<keyword evidence="3" id="KW-1185">Reference proteome</keyword>
<accession>A0A5J4NAV8</accession>
<protein>
    <submittedName>
        <fullName evidence="2">Uncharacterized protein</fullName>
    </submittedName>
</protein>
<name>A0A5J4NAV8_9TREM</name>
<reference evidence="2 3" key="1">
    <citation type="journal article" date="2019" name="Gigascience">
        <title>Whole-genome sequence of the oriental lung fluke Paragonimus westermani.</title>
        <authorList>
            <person name="Oey H."/>
            <person name="Zakrzewski M."/>
            <person name="Narain K."/>
            <person name="Devi K.R."/>
            <person name="Agatsuma T."/>
            <person name="Nawaratna S."/>
            <person name="Gobert G.N."/>
            <person name="Jones M.K."/>
            <person name="Ragan M.A."/>
            <person name="McManus D.P."/>
            <person name="Krause L."/>
        </authorList>
    </citation>
    <scope>NUCLEOTIDE SEQUENCE [LARGE SCALE GENOMIC DNA]</scope>
    <source>
        <strain evidence="2 3">IND2009</strain>
    </source>
</reference>
<feature type="non-terminal residue" evidence="2">
    <location>
        <position position="59"/>
    </location>
</feature>
<feature type="signal peptide" evidence="1">
    <location>
        <begin position="1"/>
        <end position="19"/>
    </location>
</feature>
<evidence type="ECO:0000256" key="1">
    <source>
        <dbReference type="SAM" id="SignalP"/>
    </source>
</evidence>
<feature type="chain" id="PRO_5023881152" evidence="1">
    <location>
        <begin position="20"/>
        <end position="59"/>
    </location>
</feature>
<dbReference type="AlphaFoldDB" id="A0A5J4NAV8"/>
<organism evidence="2 3">
    <name type="scientific">Paragonimus westermani</name>
    <dbReference type="NCBI Taxonomy" id="34504"/>
    <lineage>
        <taxon>Eukaryota</taxon>
        <taxon>Metazoa</taxon>
        <taxon>Spiralia</taxon>
        <taxon>Lophotrochozoa</taxon>
        <taxon>Platyhelminthes</taxon>
        <taxon>Trematoda</taxon>
        <taxon>Digenea</taxon>
        <taxon>Plagiorchiida</taxon>
        <taxon>Troglotremata</taxon>
        <taxon>Troglotrematidae</taxon>
        <taxon>Paragonimus</taxon>
    </lineage>
</organism>
<sequence>MSSSFATVWFLIVTQLVDSTGSVTFNRFTDADTLRWNRTLNFDNRPLVLKLADTDEPGH</sequence>
<gene>
    <name evidence="2" type="ORF">DEA37_0008901</name>
</gene>
<keyword evidence="1" id="KW-0732">Signal</keyword>
<evidence type="ECO:0000313" key="3">
    <source>
        <dbReference type="Proteomes" id="UP000324629"/>
    </source>
</evidence>
<dbReference type="Proteomes" id="UP000324629">
    <property type="component" value="Unassembled WGS sequence"/>
</dbReference>
<comment type="caution">
    <text evidence="2">The sequence shown here is derived from an EMBL/GenBank/DDBJ whole genome shotgun (WGS) entry which is preliminary data.</text>
</comment>